<dbReference type="AlphaFoldDB" id="D9WC68"/>
<feature type="compositionally biased region" description="Gly residues" evidence="1">
    <location>
        <begin position="61"/>
        <end position="78"/>
    </location>
</feature>
<feature type="transmembrane region" description="Helical" evidence="2">
    <location>
        <begin position="20"/>
        <end position="39"/>
    </location>
</feature>
<keyword evidence="2" id="KW-1133">Transmembrane helix</keyword>
<keyword evidence="2" id="KW-0472">Membrane</keyword>
<keyword evidence="2" id="KW-0812">Transmembrane</keyword>
<evidence type="ECO:0000256" key="2">
    <source>
        <dbReference type="SAM" id="Phobius"/>
    </source>
</evidence>
<evidence type="ECO:0000313" key="4">
    <source>
        <dbReference type="Proteomes" id="UP000003963"/>
    </source>
</evidence>
<name>D9WC68_9ACTN</name>
<sequence length="223" mass="22644">MAAGERRSGRRVPARQWTRVVGPAAGLAAAVAAAGIAVVTTDTADGPQTVRTSSEPAGPPAGEGGGTARRPGGGAGDGAGRHTPSAYPTSVGPNHLADPAVRSRGAINPNSNPYWAQSDITVTTSKPLTSLTVELRVAENGGVHTTGSWSTLPVDDLAVSVRSEGGVLVYRWTLRKGATVPAGRHVFAGQYNHAEGSRDAGRDRYSASGNGPSGAFAVRGDFP</sequence>
<keyword evidence="4" id="KW-1185">Reference proteome</keyword>
<feature type="region of interest" description="Disordered" evidence="1">
    <location>
        <begin position="195"/>
        <end position="223"/>
    </location>
</feature>
<feature type="compositionally biased region" description="Basic and acidic residues" evidence="1">
    <location>
        <begin position="195"/>
        <end position="205"/>
    </location>
</feature>
<feature type="region of interest" description="Disordered" evidence="1">
    <location>
        <begin position="44"/>
        <end position="114"/>
    </location>
</feature>
<organism evidence="3 4">
    <name type="scientific">Streptomyces himastatinicus ATCC 53653</name>
    <dbReference type="NCBI Taxonomy" id="457427"/>
    <lineage>
        <taxon>Bacteria</taxon>
        <taxon>Bacillati</taxon>
        <taxon>Actinomycetota</taxon>
        <taxon>Actinomycetes</taxon>
        <taxon>Kitasatosporales</taxon>
        <taxon>Streptomycetaceae</taxon>
        <taxon>Streptomyces</taxon>
        <taxon>Streptomyces violaceusniger group</taxon>
    </lineage>
</organism>
<dbReference type="HOGENOM" id="CLU_093382_0_0_11"/>
<evidence type="ECO:0000313" key="3">
    <source>
        <dbReference type="EMBL" id="EFL27116.1"/>
    </source>
</evidence>
<evidence type="ECO:0000256" key="1">
    <source>
        <dbReference type="SAM" id="MobiDB-lite"/>
    </source>
</evidence>
<protein>
    <submittedName>
        <fullName evidence="3">PE-PGRS family protein</fullName>
    </submittedName>
</protein>
<accession>D9WC68</accession>
<reference evidence="3 4" key="1">
    <citation type="submission" date="2009-02" db="EMBL/GenBank/DDBJ databases">
        <title>Annotation of Streptomyces hygroscopicus strain ATCC 53653.</title>
        <authorList>
            <consortium name="The Broad Institute Genome Sequencing Platform"/>
            <consortium name="Broad Institute Microbial Sequencing Center"/>
            <person name="Fischbach M."/>
            <person name="Godfrey P."/>
            <person name="Ward D."/>
            <person name="Young S."/>
            <person name="Zeng Q."/>
            <person name="Koehrsen M."/>
            <person name="Alvarado L."/>
            <person name="Berlin A.M."/>
            <person name="Bochicchio J."/>
            <person name="Borenstein D."/>
            <person name="Chapman S.B."/>
            <person name="Chen Z."/>
            <person name="Engels R."/>
            <person name="Freedman E."/>
            <person name="Gellesch M."/>
            <person name="Goldberg J."/>
            <person name="Griggs A."/>
            <person name="Gujja S."/>
            <person name="Heilman E.R."/>
            <person name="Heiman D.I."/>
            <person name="Hepburn T.A."/>
            <person name="Howarth C."/>
            <person name="Jen D."/>
            <person name="Larson L."/>
            <person name="Lewis B."/>
            <person name="Mehta T."/>
            <person name="Park D."/>
            <person name="Pearson M."/>
            <person name="Richards J."/>
            <person name="Roberts A."/>
            <person name="Saif S."/>
            <person name="Shea T.D."/>
            <person name="Shenoy N."/>
            <person name="Sisk P."/>
            <person name="Stolte C."/>
            <person name="Sykes S.N."/>
            <person name="Thomson T."/>
            <person name="Walk T."/>
            <person name="White J."/>
            <person name="Yandava C."/>
            <person name="Straight P."/>
            <person name="Clardy J."/>
            <person name="Hung D."/>
            <person name="Kolter R."/>
            <person name="Mekalanos J."/>
            <person name="Walker S."/>
            <person name="Walsh C.T."/>
            <person name="Wieland-Brown L.C."/>
            <person name="Haas B."/>
            <person name="Nusbaum C."/>
            <person name="Birren B."/>
        </authorList>
    </citation>
    <scope>NUCLEOTIDE SEQUENCE [LARGE SCALE GENOMIC DNA]</scope>
    <source>
        <strain evidence="3 4">ATCC 53653</strain>
    </source>
</reference>
<gene>
    <name evidence="3" type="ORF">SSOG_06830</name>
</gene>
<dbReference type="EMBL" id="GG657754">
    <property type="protein sequence ID" value="EFL27116.1"/>
    <property type="molecule type" value="Genomic_DNA"/>
</dbReference>
<dbReference type="STRING" id="457427.SSOG_06830"/>
<proteinExistence type="predicted"/>
<dbReference type="Proteomes" id="UP000003963">
    <property type="component" value="Unassembled WGS sequence"/>
</dbReference>